<evidence type="ECO:0000256" key="2">
    <source>
        <dbReference type="SAM" id="SignalP"/>
    </source>
</evidence>
<accession>A0AAJ8KW13</accession>
<dbReference type="RefSeq" id="XP_065825654.1">
    <property type="nucleotide sequence ID" value="XM_065969582.1"/>
</dbReference>
<sequence>MFPKLAVTALSFAASAQAAISILYPNSETIWYKNNTVHMNWTLTMPETDTYLFRTYLSNSDQSVLAGNHSIADSTSATAQDVRILLPQIPSAKGYIVNLVNTTNEAQVFATSNPFEVADGIVTTSSTTGSSTSSSSATAGNNNNDIPNAKTTSQNAFPSASASASASSSSNASSSANVVKDITLNTLLVQGMTVLLVAVGAIVAI</sequence>
<evidence type="ECO:0000256" key="1">
    <source>
        <dbReference type="SAM" id="MobiDB-lite"/>
    </source>
</evidence>
<dbReference type="GeneID" id="28970520"/>
<feature type="compositionally biased region" description="Low complexity" evidence="1">
    <location>
        <begin position="125"/>
        <end position="144"/>
    </location>
</feature>
<feature type="compositionally biased region" description="Low complexity" evidence="1">
    <location>
        <begin position="159"/>
        <end position="172"/>
    </location>
</feature>
<gene>
    <name evidence="3" type="ORF">I303_107417</name>
</gene>
<evidence type="ECO:0008006" key="5">
    <source>
        <dbReference type="Google" id="ProtNLM"/>
    </source>
</evidence>
<dbReference type="KEGG" id="kdj:28970520"/>
<feature type="chain" id="PRO_5042571356" description="Ser-Thr-rich glycosyl-phosphatidyl-inositol-anchored membrane family-domain-containing protein" evidence="2">
    <location>
        <begin position="19"/>
        <end position="205"/>
    </location>
</feature>
<dbReference type="EMBL" id="CP144538">
    <property type="protein sequence ID" value="WWC64803.1"/>
    <property type="molecule type" value="Genomic_DNA"/>
</dbReference>
<name>A0AAJ8KW13_9TREE</name>
<organism evidence="3 4">
    <name type="scientific">Kwoniella dejecticola CBS 10117</name>
    <dbReference type="NCBI Taxonomy" id="1296121"/>
    <lineage>
        <taxon>Eukaryota</taxon>
        <taxon>Fungi</taxon>
        <taxon>Dikarya</taxon>
        <taxon>Basidiomycota</taxon>
        <taxon>Agaricomycotina</taxon>
        <taxon>Tremellomycetes</taxon>
        <taxon>Tremellales</taxon>
        <taxon>Cryptococcaceae</taxon>
        <taxon>Kwoniella</taxon>
    </lineage>
</organism>
<feature type="region of interest" description="Disordered" evidence="1">
    <location>
        <begin position="125"/>
        <end position="172"/>
    </location>
</feature>
<evidence type="ECO:0000313" key="4">
    <source>
        <dbReference type="Proteomes" id="UP000078595"/>
    </source>
</evidence>
<feature type="compositionally biased region" description="Polar residues" evidence="1">
    <location>
        <begin position="145"/>
        <end position="158"/>
    </location>
</feature>
<protein>
    <recommendedName>
        <fullName evidence="5">Ser-Thr-rich glycosyl-phosphatidyl-inositol-anchored membrane family-domain-containing protein</fullName>
    </recommendedName>
</protein>
<keyword evidence="2" id="KW-0732">Signal</keyword>
<evidence type="ECO:0000313" key="3">
    <source>
        <dbReference type="EMBL" id="WWC64803.1"/>
    </source>
</evidence>
<reference evidence="3" key="1">
    <citation type="submission" date="2013-07" db="EMBL/GenBank/DDBJ databases">
        <authorList>
            <consortium name="The Broad Institute Genome Sequencing Platform"/>
            <person name="Cuomo C."/>
            <person name="Litvintseva A."/>
            <person name="Chen Y."/>
            <person name="Heitman J."/>
            <person name="Sun S."/>
            <person name="Springer D."/>
            <person name="Dromer F."/>
            <person name="Young S.K."/>
            <person name="Zeng Q."/>
            <person name="Gargeya S."/>
            <person name="Fitzgerald M."/>
            <person name="Abouelleil A."/>
            <person name="Alvarado L."/>
            <person name="Berlin A.M."/>
            <person name="Chapman S.B."/>
            <person name="Dewar J."/>
            <person name="Goldberg J."/>
            <person name="Griggs A."/>
            <person name="Gujja S."/>
            <person name="Hansen M."/>
            <person name="Howarth C."/>
            <person name="Imamovic A."/>
            <person name="Larimer J."/>
            <person name="McCowan C."/>
            <person name="Murphy C."/>
            <person name="Pearson M."/>
            <person name="Priest M."/>
            <person name="Roberts A."/>
            <person name="Saif S."/>
            <person name="Shea T."/>
            <person name="Sykes S."/>
            <person name="Wortman J."/>
            <person name="Nusbaum C."/>
            <person name="Birren B."/>
        </authorList>
    </citation>
    <scope>NUCLEOTIDE SEQUENCE</scope>
    <source>
        <strain evidence="3">CBS 10117</strain>
    </source>
</reference>
<proteinExistence type="predicted"/>
<dbReference type="AlphaFoldDB" id="A0AAJ8KW13"/>
<reference evidence="3" key="2">
    <citation type="submission" date="2024-02" db="EMBL/GenBank/DDBJ databases">
        <title>Comparative genomics of Cryptococcus and Kwoniella reveals pathogenesis evolution and contrasting modes of karyotype evolution via chromosome fusion or intercentromeric recombination.</title>
        <authorList>
            <person name="Coelho M.A."/>
            <person name="David-Palma M."/>
            <person name="Shea T."/>
            <person name="Bowers K."/>
            <person name="McGinley-Smith S."/>
            <person name="Mohammad A.W."/>
            <person name="Gnirke A."/>
            <person name="Yurkov A.M."/>
            <person name="Nowrousian M."/>
            <person name="Sun S."/>
            <person name="Cuomo C.A."/>
            <person name="Heitman J."/>
        </authorList>
    </citation>
    <scope>NUCLEOTIDE SEQUENCE</scope>
    <source>
        <strain evidence="3">CBS 10117</strain>
    </source>
</reference>
<dbReference type="Proteomes" id="UP000078595">
    <property type="component" value="Chromosome 9"/>
</dbReference>
<keyword evidence="4" id="KW-1185">Reference proteome</keyword>
<feature type="signal peptide" evidence="2">
    <location>
        <begin position="1"/>
        <end position="18"/>
    </location>
</feature>